<evidence type="ECO:0000256" key="3">
    <source>
        <dbReference type="ARBA" id="ARBA00022764"/>
    </source>
</evidence>
<keyword evidence="5" id="KW-0812">Transmembrane</keyword>
<keyword evidence="5" id="KW-1133">Transmembrane helix</keyword>
<gene>
    <name evidence="6" type="ORF">C8263_11135</name>
</gene>
<evidence type="ECO:0000256" key="4">
    <source>
        <dbReference type="ARBA" id="ARBA00023237"/>
    </source>
</evidence>
<feature type="transmembrane region" description="Helical" evidence="5">
    <location>
        <begin position="16"/>
        <end position="36"/>
    </location>
</feature>
<evidence type="ECO:0000313" key="6">
    <source>
        <dbReference type="EMBL" id="PTA67773.1"/>
    </source>
</evidence>
<accession>A0A2T3W7P5</accession>
<dbReference type="InterPro" id="IPR045584">
    <property type="entry name" value="Pilin-like"/>
</dbReference>
<sequence>MRSEAQVQAGFTVVELLIALAILGVAMSTVISAMLANTSLNTRVERQANAVRVSEQVMESYRQRTDYAALQFNDLSQTVVMNGQTYTANTDFCPNDLPQATKNSMPCSSTSVYIRVEVKHGNTVLHRAETYFTQFGNES</sequence>
<evidence type="ECO:0000256" key="2">
    <source>
        <dbReference type="ARBA" id="ARBA00004418"/>
    </source>
</evidence>
<keyword evidence="4" id="KW-0998">Cell outer membrane</keyword>
<dbReference type="EMBL" id="PYSV01000010">
    <property type="protein sequence ID" value="PTA67773.1"/>
    <property type="molecule type" value="Genomic_DNA"/>
</dbReference>
<dbReference type="SUPFAM" id="SSF54523">
    <property type="entry name" value="Pili subunits"/>
    <property type="match status" value="1"/>
</dbReference>
<evidence type="ECO:0000256" key="1">
    <source>
        <dbReference type="ARBA" id="ARBA00004203"/>
    </source>
</evidence>
<dbReference type="RefSeq" id="WP_107138312.1">
    <property type="nucleotide sequence ID" value="NZ_PYSV01000010.1"/>
</dbReference>
<evidence type="ECO:0008006" key="8">
    <source>
        <dbReference type="Google" id="ProtNLM"/>
    </source>
</evidence>
<proteinExistence type="predicted"/>
<organism evidence="6 7">
    <name type="scientific">Deinococcus arcticus</name>
    <dbReference type="NCBI Taxonomy" id="2136176"/>
    <lineage>
        <taxon>Bacteria</taxon>
        <taxon>Thermotogati</taxon>
        <taxon>Deinococcota</taxon>
        <taxon>Deinococci</taxon>
        <taxon>Deinococcales</taxon>
        <taxon>Deinococcaceae</taxon>
        <taxon>Deinococcus</taxon>
    </lineage>
</organism>
<comment type="subcellular location">
    <subcellularLocation>
        <location evidence="1">Cell outer membrane</location>
        <topology evidence="1">Single-pass membrane protein</topology>
    </subcellularLocation>
    <subcellularLocation>
        <location evidence="2">Periplasm</location>
    </subcellularLocation>
</comment>
<dbReference type="Proteomes" id="UP000240317">
    <property type="component" value="Unassembled WGS sequence"/>
</dbReference>
<keyword evidence="7" id="KW-1185">Reference proteome</keyword>
<reference evidence="6 7" key="1">
    <citation type="submission" date="2018-03" db="EMBL/GenBank/DDBJ databases">
        <title>Draft genome of Deinococcus sp. OD32.</title>
        <authorList>
            <person name="Wang X.-P."/>
            <person name="Du Z.-J."/>
        </authorList>
    </citation>
    <scope>NUCLEOTIDE SEQUENCE [LARGE SCALE GENOMIC DNA]</scope>
    <source>
        <strain evidence="6 7">OD32</strain>
    </source>
</reference>
<evidence type="ECO:0000256" key="5">
    <source>
        <dbReference type="SAM" id="Phobius"/>
    </source>
</evidence>
<keyword evidence="5" id="KW-0472">Membrane</keyword>
<protein>
    <recommendedName>
        <fullName evidence="8">Prepilin-type cleavage/methylation domain-containing protein</fullName>
    </recommendedName>
</protein>
<dbReference type="OrthoDB" id="73595at2"/>
<dbReference type="AlphaFoldDB" id="A0A2T3W7P5"/>
<evidence type="ECO:0000313" key="7">
    <source>
        <dbReference type="Proteomes" id="UP000240317"/>
    </source>
</evidence>
<dbReference type="InterPro" id="IPR012902">
    <property type="entry name" value="N_methyl_site"/>
</dbReference>
<name>A0A2T3W7P5_9DEIO</name>
<keyword evidence="3" id="KW-0574">Periplasm</keyword>
<comment type="caution">
    <text evidence="6">The sequence shown here is derived from an EMBL/GenBank/DDBJ whole genome shotgun (WGS) entry which is preliminary data.</text>
</comment>
<dbReference type="GO" id="GO:0009279">
    <property type="term" value="C:cell outer membrane"/>
    <property type="evidence" value="ECO:0007669"/>
    <property type="project" value="UniProtKB-SubCell"/>
</dbReference>
<dbReference type="Pfam" id="PF07963">
    <property type="entry name" value="N_methyl"/>
    <property type="match status" value="1"/>
</dbReference>
<dbReference type="Gene3D" id="3.30.700.10">
    <property type="entry name" value="Glycoprotein, Type 4 Pilin"/>
    <property type="match status" value="1"/>
</dbReference>
<dbReference type="GO" id="GO:0042597">
    <property type="term" value="C:periplasmic space"/>
    <property type="evidence" value="ECO:0007669"/>
    <property type="project" value="UniProtKB-SubCell"/>
</dbReference>
<dbReference type="NCBIfam" id="TIGR02532">
    <property type="entry name" value="IV_pilin_GFxxxE"/>
    <property type="match status" value="1"/>
</dbReference>